<dbReference type="Gene3D" id="3.90.550.10">
    <property type="entry name" value="Spore Coat Polysaccharide Biosynthesis Protein SpsA, Chain A"/>
    <property type="match status" value="1"/>
</dbReference>
<dbReference type="GO" id="GO:0005794">
    <property type="term" value="C:Golgi apparatus"/>
    <property type="evidence" value="ECO:0007669"/>
    <property type="project" value="TreeGrafter"/>
</dbReference>
<evidence type="ECO:0000313" key="3">
    <source>
        <dbReference type="Proteomes" id="UP000821837"/>
    </source>
</evidence>
<evidence type="ECO:0000313" key="2">
    <source>
        <dbReference type="EMBL" id="KAH7962819.1"/>
    </source>
</evidence>
<sequence>MVVPYSLSSFCLTKVAHVFRSQRPYTIPNERDSHARNTKRAAEVWMDEYRFIFYDRKAVFNELDAGDLTERKKLREDLNCHNFRWYLEHVLSR</sequence>
<dbReference type="AlphaFoldDB" id="A0A9D4SZY9"/>
<dbReference type="EMBL" id="JABSTV010001249">
    <property type="protein sequence ID" value="KAH7962819.1"/>
    <property type="molecule type" value="Genomic_DNA"/>
</dbReference>
<dbReference type="Proteomes" id="UP000821837">
    <property type="component" value="Chromosome 3"/>
</dbReference>
<dbReference type="InterPro" id="IPR029044">
    <property type="entry name" value="Nucleotide-diphossugar_trans"/>
</dbReference>
<protein>
    <submittedName>
        <fullName evidence="2">Uncharacterized protein</fullName>
    </submittedName>
</protein>
<keyword evidence="3" id="KW-1185">Reference proteome</keyword>
<proteinExistence type="predicted"/>
<dbReference type="PANTHER" id="PTHR11675:SF43">
    <property type="entry name" value="POLYPEPTIDE N-ACETYLGALACTOSAMINYLTRANSFERASE 1"/>
    <property type="match status" value="1"/>
</dbReference>
<dbReference type="GO" id="GO:0004653">
    <property type="term" value="F:polypeptide N-acetylgalactosaminyltransferase activity"/>
    <property type="evidence" value="ECO:0007669"/>
    <property type="project" value="TreeGrafter"/>
</dbReference>
<evidence type="ECO:0000256" key="1">
    <source>
        <dbReference type="ARBA" id="ARBA00023157"/>
    </source>
</evidence>
<reference evidence="2" key="2">
    <citation type="submission" date="2021-09" db="EMBL/GenBank/DDBJ databases">
        <authorList>
            <person name="Jia N."/>
            <person name="Wang J."/>
            <person name="Shi W."/>
            <person name="Du L."/>
            <person name="Sun Y."/>
            <person name="Zhan W."/>
            <person name="Jiang J."/>
            <person name="Wang Q."/>
            <person name="Zhang B."/>
            <person name="Ji P."/>
            <person name="Sakyi L.B."/>
            <person name="Cui X."/>
            <person name="Yuan T."/>
            <person name="Jiang B."/>
            <person name="Yang W."/>
            <person name="Lam T.T.-Y."/>
            <person name="Chang Q."/>
            <person name="Ding S."/>
            <person name="Wang X."/>
            <person name="Zhu J."/>
            <person name="Ruan X."/>
            <person name="Zhao L."/>
            <person name="Wei J."/>
            <person name="Que T."/>
            <person name="Du C."/>
            <person name="Cheng J."/>
            <person name="Dai P."/>
            <person name="Han X."/>
            <person name="Huang E."/>
            <person name="Gao Y."/>
            <person name="Liu J."/>
            <person name="Shao H."/>
            <person name="Ye R."/>
            <person name="Li L."/>
            <person name="Wei W."/>
            <person name="Wang X."/>
            <person name="Wang C."/>
            <person name="Huo Q."/>
            <person name="Li W."/>
            <person name="Guo W."/>
            <person name="Chen H."/>
            <person name="Chen S."/>
            <person name="Zhou L."/>
            <person name="Zhou L."/>
            <person name="Ni X."/>
            <person name="Tian J."/>
            <person name="Zhou Y."/>
            <person name="Sheng Y."/>
            <person name="Liu T."/>
            <person name="Pan Y."/>
            <person name="Xia L."/>
            <person name="Li J."/>
            <person name="Zhao F."/>
            <person name="Cao W."/>
        </authorList>
    </citation>
    <scope>NUCLEOTIDE SEQUENCE</scope>
    <source>
        <strain evidence="2">Rsan-2018</strain>
        <tissue evidence="2">Larvae</tissue>
    </source>
</reference>
<accession>A0A9D4SZY9</accession>
<gene>
    <name evidence="2" type="ORF">HPB52_018072</name>
</gene>
<dbReference type="GO" id="GO:0006493">
    <property type="term" value="P:protein O-linked glycosylation"/>
    <property type="evidence" value="ECO:0007669"/>
    <property type="project" value="TreeGrafter"/>
</dbReference>
<organism evidence="2 3">
    <name type="scientific">Rhipicephalus sanguineus</name>
    <name type="common">Brown dog tick</name>
    <name type="synonym">Ixodes sanguineus</name>
    <dbReference type="NCBI Taxonomy" id="34632"/>
    <lineage>
        <taxon>Eukaryota</taxon>
        <taxon>Metazoa</taxon>
        <taxon>Ecdysozoa</taxon>
        <taxon>Arthropoda</taxon>
        <taxon>Chelicerata</taxon>
        <taxon>Arachnida</taxon>
        <taxon>Acari</taxon>
        <taxon>Parasitiformes</taxon>
        <taxon>Ixodida</taxon>
        <taxon>Ixodoidea</taxon>
        <taxon>Ixodidae</taxon>
        <taxon>Rhipicephalinae</taxon>
        <taxon>Rhipicephalus</taxon>
        <taxon>Rhipicephalus</taxon>
    </lineage>
</organism>
<reference evidence="2" key="1">
    <citation type="journal article" date="2020" name="Cell">
        <title>Large-Scale Comparative Analyses of Tick Genomes Elucidate Their Genetic Diversity and Vector Capacities.</title>
        <authorList>
            <consortium name="Tick Genome and Microbiome Consortium (TIGMIC)"/>
            <person name="Jia N."/>
            <person name="Wang J."/>
            <person name="Shi W."/>
            <person name="Du L."/>
            <person name="Sun Y."/>
            <person name="Zhan W."/>
            <person name="Jiang J.F."/>
            <person name="Wang Q."/>
            <person name="Zhang B."/>
            <person name="Ji P."/>
            <person name="Bell-Sakyi L."/>
            <person name="Cui X.M."/>
            <person name="Yuan T.T."/>
            <person name="Jiang B.G."/>
            <person name="Yang W.F."/>
            <person name="Lam T.T."/>
            <person name="Chang Q.C."/>
            <person name="Ding S.J."/>
            <person name="Wang X.J."/>
            <person name="Zhu J.G."/>
            <person name="Ruan X.D."/>
            <person name="Zhao L."/>
            <person name="Wei J.T."/>
            <person name="Ye R.Z."/>
            <person name="Que T.C."/>
            <person name="Du C.H."/>
            <person name="Zhou Y.H."/>
            <person name="Cheng J.X."/>
            <person name="Dai P.F."/>
            <person name="Guo W.B."/>
            <person name="Han X.H."/>
            <person name="Huang E.J."/>
            <person name="Li L.F."/>
            <person name="Wei W."/>
            <person name="Gao Y.C."/>
            <person name="Liu J.Z."/>
            <person name="Shao H.Z."/>
            <person name="Wang X."/>
            <person name="Wang C.C."/>
            <person name="Yang T.C."/>
            <person name="Huo Q.B."/>
            <person name="Li W."/>
            <person name="Chen H.Y."/>
            <person name="Chen S.E."/>
            <person name="Zhou L.G."/>
            <person name="Ni X.B."/>
            <person name="Tian J.H."/>
            <person name="Sheng Y."/>
            <person name="Liu T."/>
            <person name="Pan Y.S."/>
            <person name="Xia L.Y."/>
            <person name="Li J."/>
            <person name="Zhao F."/>
            <person name="Cao W.C."/>
        </authorList>
    </citation>
    <scope>NUCLEOTIDE SEQUENCE</scope>
    <source>
        <strain evidence="2">Rsan-2018</strain>
    </source>
</reference>
<dbReference type="VEuPathDB" id="VectorBase:RSAN_052341"/>
<dbReference type="SUPFAM" id="SSF53448">
    <property type="entry name" value="Nucleotide-diphospho-sugar transferases"/>
    <property type="match status" value="1"/>
</dbReference>
<comment type="caution">
    <text evidence="2">The sequence shown here is derived from an EMBL/GenBank/DDBJ whole genome shotgun (WGS) entry which is preliminary data.</text>
</comment>
<name>A0A9D4SZY9_RHISA</name>
<keyword evidence="1" id="KW-1015">Disulfide bond</keyword>
<dbReference type="PANTHER" id="PTHR11675">
    <property type="entry name" value="N-ACETYLGALACTOSAMINYLTRANSFERASE"/>
    <property type="match status" value="1"/>
</dbReference>